<comment type="caution">
    <text evidence="1">The sequence shown here is derived from an EMBL/GenBank/DDBJ whole genome shotgun (WGS) entry which is preliminary data.</text>
</comment>
<gene>
    <name evidence="1" type="ORF">TNCT_105661</name>
</gene>
<dbReference type="Proteomes" id="UP000887116">
    <property type="component" value="Unassembled WGS sequence"/>
</dbReference>
<reference evidence="1" key="1">
    <citation type="submission" date="2020-07" db="EMBL/GenBank/DDBJ databases">
        <title>Multicomponent nature underlies the extraordinary mechanical properties of spider dragline silk.</title>
        <authorList>
            <person name="Kono N."/>
            <person name="Nakamura H."/>
            <person name="Mori M."/>
            <person name="Yoshida Y."/>
            <person name="Ohtoshi R."/>
            <person name="Malay A.D."/>
            <person name="Moran D.A.P."/>
            <person name="Tomita M."/>
            <person name="Numata K."/>
            <person name="Arakawa K."/>
        </authorList>
    </citation>
    <scope>NUCLEOTIDE SEQUENCE</scope>
</reference>
<name>A0A8X6LHQ2_TRICU</name>
<dbReference type="AlphaFoldDB" id="A0A8X6LHQ2"/>
<keyword evidence="2" id="KW-1185">Reference proteome</keyword>
<evidence type="ECO:0000313" key="1">
    <source>
        <dbReference type="EMBL" id="GFR10255.1"/>
    </source>
</evidence>
<sequence length="118" mass="13820">MMTLLVFATCDWQSNFQSIVLTFYFTSALEDDSRKALLLPPFQFVPPGCLNGALQSIIDSVIGIDRFREKSFNVFLSEILYKERLQAKRKVSERITQISLSSFMCYEDKFQTYRSRHR</sequence>
<proteinExistence type="predicted"/>
<protein>
    <submittedName>
        <fullName evidence="1">Uncharacterized protein</fullName>
    </submittedName>
</protein>
<organism evidence="1 2">
    <name type="scientific">Trichonephila clavata</name>
    <name type="common">Joro spider</name>
    <name type="synonym">Nephila clavata</name>
    <dbReference type="NCBI Taxonomy" id="2740835"/>
    <lineage>
        <taxon>Eukaryota</taxon>
        <taxon>Metazoa</taxon>
        <taxon>Ecdysozoa</taxon>
        <taxon>Arthropoda</taxon>
        <taxon>Chelicerata</taxon>
        <taxon>Arachnida</taxon>
        <taxon>Araneae</taxon>
        <taxon>Araneomorphae</taxon>
        <taxon>Entelegynae</taxon>
        <taxon>Araneoidea</taxon>
        <taxon>Nephilidae</taxon>
        <taxon>Trichonephila</taxon>
    </lineage>
</organism>
<accession>A0A8X6LHQ2</accession>
<dbReference type="EMBL" id="BMAO01026512">
    <property type="protein sequence ID" value="GFR10255.1"/>
    <property type="molecule type" value="Genomic_DNA"/>
</dbReference>
<evidence type="ECO:0000313" key="2">
    <source>
        <dbReference type="Proteomes" id="UP000887116"/>
    </source>
</evidence>